<comment type="subcellular location">
    <subcellularLocation>
        <location evidence="2">Nucleus</location>
    </subcellularLocation>
</comment>
<dbReference type="Proteomes" id="UP000070412">
    <property type="component" value="Unassembled WGS sequence"/>
</dbReference>
<feature type="compositionally biased region" description="Acidic residues" evidence="3">
    <location>
        <begin position="35"/>
        <end position="46"/>
    </location>
</feature>
<dbReference type="SMART" id="SM01385">
    <property type="entry name" value="DSS1_SEM1"/>
    <property type="match status" value="1"/>
</dbReference>
<evidence type="ECO:0000313" key="6">
    <source>
        <dbReference type="EnsemblMetazoa" id="KAF7491274.1"/>
    </source>
</evidence>
<feature type="compositionally biased region" description="Basic and acidic residues" evidence="3">
    <location>
        <begin position="7"/>
        <end position="34"/>
    </location>
</feature>
<evidence type="ECO:0000313" key="5">
    <source>
        <dbReference type="EMBL" id="KPM02107.1"/>
    </source>
</evidence>
<reference evidence="5 8" key="1">
    <citation type="journal article" date="2015" name="Parasit. Vectors">
        <title>Draft genome of the scabies mite.</title>
        <authorList>
            <person name="Rider S.D.Jr."/>
            <person name="Morgan M.S."/>
            <person name="Arlian L.G."/>
        </authorList>
    </citation>
    <scope>NUCLEOTIDE SEQUENCE [LARGE SCALE GENOMIC DNA]</scope>
    <source>
        <strain evidence="5">Arlian Lab</strain>
    </source>
</reference>
<reference evidence="4" key="3">
    <citation type="submission" date="2020-01" db="EMBL/GenBank/DDBJ databases">
        <authorList>
            <person name="Korhonen P.K.K."/>
            <person name="Guangxu M.G."/>
            <person name="Wang T.W."/>
            <person name="Stroehlein A.J.S."/>
            <person name="Young N.D."/>
            <person name="Ang C.-S.A."/>
            <person name="Fernando D.W.F."/>
            <person name="Lu H.L."/>
            <person name="Taylor S.T."/>
            <person name="Ehtesham M.E.M."/>
            <person name="Najaraj S.H.N."/>
            <person name="Harsha G.H.G."/>
            <person name="Madugundu A.M."/>
            <person name="Renuse S.R."/>
            <person name="Holt D.H."/>
            <person name="Pandey A.P."/>
            <person name="Papenfuss A.P."/>
            <person name="Gasser R.B.G."/>
            <person name="Fischer K.F."/>
        </authorList>
    </citation>
    <scope>NUCLEOTIDE SEQUENCE</scope>
    <source>
        <strain evidence="4">SSS_KF_BRIS2020</strain>
    </source>
</reference>
<dbReference type="GO" id="GO:0006406">
    <property type="term" value="P:mRNA export from nucleus"/>
    <property type="evidence" value="ECO:0007669"/>
    <property type="project" value="UniProtKB-UniRule"/>
</dbReference>
<dbReference type="GO" id="GO:0005634">
    <property type="term" value="C:nucleus"/>
    <property type="evidence" value="ECO:0007669"/>
    <property type="project" value="UniProtKB-SubCell"/>
</dbReference>
<protein>
    <recommendedName>
        <fullName evidence="2">26S proteasome complex subunit SEM1</fullName>
    </recommendedName>
</protein>
<dbReference type="VEuPathDB" id="VectorBase:SSCA006042"/>
<dbReference type="GO" id="GO:0043248">
    <property type="term" value="P:proteasome assembly"/>
    <property type="evidence" value="ECO:0007669"/>
    <property type="project" value="UniProtKB-UniRule"/>
</dbReference>
<evidence type="ECO:0000256" key="2">
    <source>
        <dbReference type="RuleBase" id="RU369057"/>
    </source>
</evidence>
<organism evidence="5 8">
    <name type="scientific">Sarcoptes scabiei</name>
    <name type="common">Itch mite</name>
    <name type="synonym">Acarus scabiei</name>
    <dbReference type="NCBI Taxonomy" id="52283"/>
    <lineage>
        <taxon>Eukaryota</taxon>
        <taxon>Metazoa</taxon>
        <taxon>Ecdysozoa</taxon>
        <taxon>Arthropoda</taxon>
        <taxon>Chelicerata</taxon>
        <taxon>Arachnida</taxon>
        <taxon>Acari</taxon>
        <taxon>Acariformes</taxon>
        <taxon>Sarcoptiformes</taxon>
        <taxon>Astigmata</taxon>
        <taxon>Psoroptidia</taxon>
        <taxon>Sarcoptoidea</taxon>
        <taxon>Sarcoptidae</taxon>
        <taxon>Sarcoptinae</taxon>
        <taxon>Sarcoptes</taxon>
    </lineage>
</organism>
<evidence type="ECO:0000256" key="3">
    <source>
        <dbReference type="SAM" id="MobiDB-lite"/>
    </source>
</evidence>
<feature type="region of interest" description="Disordered" evidence="3">
    <location>
        <begin position="1"/>
        <end position="57"/>
    </location>
</feature>
<evidence type="ECO:0000313" key="7">
    <source>
        <dbReference type="Proteomes" id="UP000070412"/>
    </source>
</evidence>
<dbReference type="PANTHER" id="PTHR16771">
    <property type="entry name" value="26 PROTEASOME COMPLEX SUBUNIT DSS1"/>
    <property type="match status" value="1"/>
</dbReference>
<dbReference type="EMBL" id="WVUK01000060">
    <property type="protein sequence ID" value="KAF7491274.1"/>
    <property type="molecule type" value="Genomic_DNA"/>
</dbReference>
<dbReference type="GO" id="GO:0008541">
    <property type="term" value="C:proteasome regulatory particle, lid subcomplex"/>
    <property type="evidence" value="ECO:0007669"/>
    <property type="project" value="UniProtKB-UniRule"/>
</dbReference>
<dbReference type="InterPro" id="IPR007834">
    <property type="entry name" value="DSS1_SEM1"/>
</dbReference>
<sequence>MANDPKTTAKDSAKKTDLKDQKNGDSKINNKDEREFLEEDDDFEEFPAEKHDDLENDEIEPVNIWEDNWDDDNIEDDFSLQLKREFNGRTFHGPIV</sequence>
<dbReference type="Pfam" id="PF05160">
    <property type="entry name" value="DSS1_SEM1"/>
    <property type="match status" value="1"/>
</dbReference>
<dbReference type="OMA" id="VNIWEDD"/>
<dbReference type="AlphaFoldDB" id="A0A131ZTL4"/>
<dbReference type="PANTHER" id="PTHR16771:SF0">
    <property type="entry name" value="26S PROTEASOME COMPLEX SUBUNIT SEM1"/>
    <property type="match status" value="1"/>
</dbReference>
<gene>
    <name evidence="5" type="ORF">QR98_0005130</name>
    <name evidence="4" type="ORF">SSS_4388</name>
</gene>
<evidence type="ECO:0000256" key="1">
    <source>
        <dbReference type="ARBA" id="ARBA00034491"/>
    </source>
</evidence>
<proteinExistence type="inferred from homology"/>
<evidence type="ECO:0000313" key="4">
    <source>
        <dbReference type="EMBL" id="KAF7491274.1"/>
    </source>
</evidence>
<dbReference type="GO" id="GO:0000724">
    <property type="term" value="P:double-strand break repair via homologous recombination"/>
    <property type="evidence" value="ECO:0007669"/>
    <property type="project" value="TreeGrafter"/>
</dbReference>
<keyword evidence="2" id="KW-0539">Nucleus</keyword>
<reference evidence="7" key="2">
    <citation type="journal article" date="2020" name="PLoS Negl. Trop. Dis.">
        <title>High-quality nuclear genome for Sarcoptes scabiei-A critical resource for a neglected parasite.</title>
        <authorList>
            <person name="Korhonen P.K."/>
            <person name="Gasser R.B."/>
            <person name="Ma G."/>
            <person name="Wang T."/>
            <person name="Stroehlein A.J."/>
            <person name="Young N.D."/>
            <person name="Ang C.S."/>
            <person name="Fernando D.D."/>
            <person name="Lu H.C."/>
            <person name="Taylor S."/>
            <person name="Reynolds S.L."/>
            <person name="Mofiz E."/>
            <person name="Najaraj S.H."/>
            <person name="Gowda H."/>
            <person name="Madugundu A."/>
            <person name="Renuse S."/>
            <person name="Holt D."/>
            <person name="Pandey A."/>
            <person name="Papenfuss A.T."/>
            <person name="Fischer K."/>
        </authorList>
    </citation>
    <scope>NUCLEOTIDE SEQUENCE [LARGE SCALE GENOMIC DNA]</scope>
</reference>
<dbReference type="EMBL" id="JXLN01000961">
    <property type="protein sequence ID" value="KPM02107.1"/>
    <property type="molecule type" value="Genomic_DNA"/>
</dbReference>
<keyword evidence="7" id="KW-1185">Reference proteome</keyword>
<comment type="similarity">
    <text evidence="1 2">Belongs to the DSS1/SEM1 family.</text>
</comment>
<dbReference type="EnsemblMetazoa" id="SSS_4388s_mrna">
    <property type="protein sequence ID" value="KAF7491274.1"/>
    <property type="gene ID" value="SSS_4388"/>
</dbReference>
<reference evidence="6" key="4">
    <citation type="submission" date="2022-06" db="UniProtKB">
        <authorList>
            <consortium name="EnsemblMetazoa"/>
        </authorList>
    </citation>
    <scope>IDENTIFICATION</scope>
</reference>
<dbReference type="Proteomes" id="UP000616769">
    <property type="component" value="Unassembled WGS sequence"/>
</dbReference>
<keyword evidence="2" id="KW-0647">Proteasome</keyword>
<evidence type="ECO:0000313" key="8">
    <source>
        <dbReference type="Proteomes" id="UP000616769"/>
    </source>
</evidence>
<comment type="function">
    <text evidence="2">Component of the 26S proteasome, a multiprotein complex involved in the ATP-dependent degradation of ubiquitinated proteins.</text>
</comment>
<name>A0A131ZTL4_SARSC</name>
<accession>A0A131ZTL4</accession>